<dbReference type="GO" id="GO:0004315">
    <property type="term" value="F:3-oxoacyl-[acyl-carrier-protein] synthase activity"/>
    <property type="evidence" value="ECO:0007669"/>
    <property type="project" value="InterPro"/>
</dbReference>
<dbReference type="Pfam" id="PF00698">
    <property type="entry name" value="Acyl_transf_1"/>
    <property type="match status" value="1"/>
</dbReference>
<dbReference type="SMART" id="SM01294">
    <property type="entry name" value="PKS_PP_betabranch"/>
    <property type="match status" value="1"/>
</dbReference>
<comment type="cofactor">
    <cofactor evidence="1">
        <name>pantetheine 4'-phosphate</name>
        <dbReference type="ChEBI" id="CHEBI:47942"/>
    </cofactor>
</comment>
<organism evidence="18 19">
    <name type="scientific">Saccharothrix syringae</name>
    <name type="common">Nocardiopsis syringae</name>
    <dbReference type="NCBI Taxonomy" id="103733"/>
    <lineage>
        <taxon>Bacteria</taxon>
        <taxon>Bacillati</taxon>
        <taxon>Actinomycetota</taxon>
        <taxon>Actinomycetes</taxon>
        <taxon>Pseudonocardiales</taxon>
        <taxon>Pseudonocardiaceae</taxon>
        <taxon>Saccharothrix</taxon>
    </lineage>
</organism>
<dbReference type="SMART" id="SM00823">
    <property type="entry name" value="PKS_PP"/>
    <property type="match status" value="1"/>
</dbReference>
<dbReference type="SUPFAM" id="SSF52151">
    <property type="entry name" value="FabD/lysophospholipase-like"/>
    <property type="match status" value="1"/>
</dbReference>
<dbReference type="InterPro" id="IPR016039">
    <property type="entry name" value="Thiolase-like"/>
</dbReference>
<dbReference type="InterPro" id="IPR009081">
    <property type="entry name" value="PP-bd_ACP"/>
</dbReference>
<dbReference type="InterPro" id="IPR014030">
    <property type="entry name" value="Ketoacyl_synth_N"/>
</dbReference>
<dbReference type="InterPro" id="IPR018201">
    <property type="entry name" value="Ketoacyl_synth_AS"/>
</dbReference>
<dbReference type="GO" id="GO:0047879">
    <property type="term" value="F:erythronolide synthase activity"/>
    <property type="evidence" value="ECO:0007669"/>
    <property type="project" value="UniProtKB-EC"/>
</dbReference>
<dbReference type="InterPro" id="IPR049551">
    <property type="entry name" value="PKS_DH_C"/>
</dbReference>
<feature type="active site" description="Proton acceptor; for dehydratase activity" evidence="14">
    <location>
        <position position="943"/>
    </location>
</feature>
<feature type="domain" description="Ketosynthase family 3 (KS3)" evidence="16">
    <location>
        <begin position="35"/>
        <end position="459"/>
    </location>
</feature>
<evidence type="ECO:0000256" key="11">
    <source>
        <dbReference type="ARBA" id="ARBA00060622"/>
    </source>
</evidence>
<dbReference type="GO" id="GO:0004312">
    <property type="term" value="F:fatty acid synthase activity"/>
    <property type="evidence" value="ECO:0007669"/>
    <property type="project" value="TreeGrafter"/>
</dbReference>
<keyword evidence="6" id="KW-0045">Antibiotic biosynthesis</keyword>
<evidence type="ECO:0000259" key="16">
    <source>
        <dbReference type="PROSITE" id="PS52004"/>
    </source>
</evidence>
<protein>
    <recommendedName>
        <fullName evidence="13">6-deoxyerythronolide-B synthase</fullName>
        <ecNumber evidence="13">2.3.1.94</ecNumber>
    </recommendedName>
</protein>
<dbReference type="FunFam" id="3.40.366.10:FF:000002">
    <property type="entry name" value="Probable polyketide synthase 2"/>
    <property type="match status" value="1"/>
</dbReference>
<dbReference type="GO" id="GO:0006633">
    <property type="term" value="P:fatty acid biosynthetic process"/>
    <property type="evidence" value="ECO:0007669"/>
    <property type="project" value="InterPro"/>
</dbReference>
<feature type="domain" description="Carrier" evidence="15">
    <location>
        <begin position="1639"/>
        <end position="1714"/>
    </location>
</feature>
<dbReference type="PROSITE" id="PS50075">
    <property type="entry name" value="CARRIER"/>
    <property type="match status" value="1"/>
</dbReference>
<dbReference type="InterPro" id="IPR013968">
    <property type="entry name" value="PKS_KR"/>
</dbReference>
<dbReference type="PROSITE" id="PS00606">
    <property type="entry name" value="KS3_1"/>
    <property type="match status" value="1"/>
</dbReference>
<feature type="region of interest" description="N-terminal hotdog fold" evidence="14">
    <location>
        <begin position="912"/>
        <end position="1031"/>
    </location>
</feature>
<dbReference type="SMART" id="SM00825">
    <property type="entry name" value="PKS_KS"/>
    <property type="match status" value="1"/>
</dbReference>
<comment type="pathway">
    <text evidence="11">Antibiotic biosynthesis; erythromycin biosynthesis.</text>
</comment>
<evidence type="ECO:0000256" key="9">
    <source>
        <dbReference type="ARBA" id="ARBA00052442"/>
    </source>
</evidence>
<dbReference type="SUPFAM" id="SSF47336">
    <property type="entry name" value="ACP-like"/>
    <property type="match status" value="1"/>
</dbReference>
<evidence type="ECO:0000259" key="17">
    <source>
        <dbReference type="PROSITE" id="PS52019"/>
    </source>
</evidence>
<feature type="region of interest" description="C-terminal hotdog fold" evidence="14">
    <location>
        <begin position="1042"/>
        <end position="1174"/>
    </location>
</feature>
<dbReference type="GO" id="GO:0031177">
    <property type="term" value="F:phosphopantetheine binding"/>
    <property type="evidence" value="ECO:0007669"/>
    <property type="project" value="InterPro"/>
</dbReference>
<dbReference type="InterPro" id="IPR001227">
    <property type="entry name" value="Ac_transferase_dom_sf"/>
</dbReference>
<dbReference type="InterPro" id="IPR036736">
    <property type="entry name" value="ACP-like_sf"/>
</dbReference>
<dbReference type="InterPro" id="IPR055123">
    <property type="entry name" value="SpnB-like_Rossmann"/>
</dbReference>
<dbReference type="PANTHER" id="PTHR43775:SF51">
    <property type="entry name" value="INACTIVE PHENOLPHTHIOCEROL SYNTHESIS POLYKETIDE SYNTHASE TYPE I PKS1-RELATED"/>
    <property type="match status" value="1"/>
</dbReference>
<dbReference type="Pfam" id="PF00550">
    <property type="entry name" value="PP-binding"/>
    <property type="match status" value="1"/>
</dbReference>
<dbReference type="Gene3D" id="3.40.50.720">
    <property type="entry name" value="NAD(P)-binding Rossmann-like Domain"/>
    <property type="match status" value="1"/>
</dbReference>
<keyword evidence="5" id="KW-0677">Repeat</keyword>
<dbReference type="InterPro" id="IPR006162">
    <property type="entry name" value="Ppantetheine_attach_site"/>
</dbReference>
<dbReference type="PROSITE" id="PS00012">
    <property type="entry name" value="PHOSPHOPANTETHEINE"/>
    <property type="match status" value="1"/>
</dbReference>
<keyword evidence="3" id="KW-0597">Phosphoprotein</keyword>
<dbReference type="SUPFAM" id="SSF53901">
    <property type="entry name" value="Thiolase-like"/>
    <property type="match status" value="1"/>
</dbReference>
<dbReference type="InterPro" id="IPR042104">
    <property type="entry name" value="PKS_dehydratase_sf"/>
</dbReference>
<gene>
    <name evidence="18" type="ORF">EKG83_19155</name>
</gene>
<comment type="subunit">
    <text evidence="12">Homodimer. Erythronolide synthase is composed of EryAI, EryAII and EryAIII multimodular (2 modules) polypeptides each coding for a functional synthase subunit which participates in 2 of the six FAS-like elongation steps required for formation of the polyketide. Module 1, 2, 3, 4, 5, and 6 participating in biosynthesis steps 1, 2, 3, 4, 5, and 6, respectively.</text>
</comment>
<comment type="catalytic activity">
    <reaction evidence="9">
        <text>6 (S)-methylmalonyl-CoA + propanoyl-CoA + 6 NADPH + 12 H(+) = 6-deoxyerythronolide B + 6 CO2 + 6 NADP(+) + 7 CoA + H2O</text>
        <dbReference type="Rhea" id="RHEA:23068"/>
        <dbReference type="ChEBI" id="CHEBI:15377"/>
        <dbReference type="ChEBI" id="CHEBI:15378"/>
        <dbReference type="ChEBI" id="CHEBI:16089"/>
        <dbReference type="ChEBI" id="CHEBI:16526"/>
        <dbReference type="ChEBI" id="CHEBI:57287"/>
        <dbReference type="ChEBI" id="CHEBI:57327"/>
        <dbReference type="ChEBI" id="CHEBI:57392"/>
        <dbReference type="ChEBI" id="CHEBI:57783"/>
        <dbReference type="ChEBI" id="CHEBI:58349"/>
        <dbReference type="EC" id="2.3.1.94"/>
    </reaction>
</comment>
<evidence type="ECO:0000259" key="15">
    <source>
        <dbReference type="PROSITE" id="PS50075"/>
    </source>
</evidence>
<keyword evidence="19" id="KW-1185">Reference proteome</keyword>
<evidence type="ECO:0000256" key="5">
    <source>
        <dbReference type="ARBA" id="ARBA00022737"/>
    </source>
</evidence>
<dbReference type="Gene3D" id="3.10.129.110">
    <property type="entry name" value="Polyketide synthase dehydratase"/>
    <property type="match status" value="1"/>
</dbReference>
<dbReference type="EC" id="2.3.1.94" evidence="13"/>
<evidence type="ECO:0000256" key="13">
    <source>
        <dbReference type="ARBA" id="ARBA00066981"/>
    </source>
</evidence>
<dbReference type="Gene3D" id="1.10.1200.10">
    <property type="entry name" value="ACP-like"/>
    <property type="match status" value="1"/>
</dbReference>
<dbReference type="Gene3D" id="3.40.47.10">
    <property type="match status" value="1"/>
</dbReference>
<evidence type="ECO:0000256" key="14">
    <source>
        <dbReference type="PROSITE-ProRule" id="PRU01363"/>
    </source>
</evidence>
<evidence type="ECO:0000256" key="8">
    <source>
        <dbReference type="ARBA" id="ARBA00023315"/>
    </source>
</evidence>
<dbReference type="InterPro" id="IPR050091">
    <property type="entry name" value="PKS_NRPS_Biosynth_Enz"/>
</dbReference>
<dbReference type="Pfam" id="PF00109">
    <property type="entry name" value="ketoacyl-synt"/>
    <property type="match status" value="1"/>
</dbReference>
<dbReference type="InterPro" id="IPR014031">
    <property type="entry name" value="Ketoacyl_synth_C"/>
</dbReference>
<feature type="domain" description="PKS/mFAS DH" evidence="17">
    <location>
        <begin position="912"/>
        <end position="1174"/>
    </location>
</feature>
<evidence type="ECO:0000256" key="3">
    <source>
        <dbReference type="ARBA" id="ARBA00022553"/>
    </source>
</evidence>
<dbReference type="PROSITE" id="PS52019">
    <property type="entry name" value="PKS_MFAS_DH"/>
    <property type="match status" value="1"/>
</dbReference>
<dbReference type="InterPro" id="IPR014043">
    <property type="entry name" value="Acyl_transferase_dom"/>
</dbReference>
<dbReference type="FunFam" id="3.40.47.10:FF:000019">
    <property type="entry name" value="Polyketide synthase type I"/>
    <property type="match status" value="1"/>
</dbReference>
<dbReference type="InterPro" id="IPR057326">
    <property type="entry name" value="KR_dom"/>
</dbReference>
<dbReference type="InterPro" id="IPR016036">
    <property type="entry name" value="Malonyl_transacylase_ACP-bd"/>
</dbReference>
<dbReference type="EMBL" id="CP034550">
    <property type="protein sequence ID" value="QFZ19275.1"/>
    <property type="molecule type" value="Genomic_DNA"/>
</dbReference>
<dbReference type="InterPro" id="IPR020807">
    <property type="entry name" value="PKS_DH"/>
</dbReference>
<evidence type="ECO:0000256" key="12">
    <source>
        <dbReference type="ARBA" id="ARBA00063272"/>
    </source>
</evidence>
<keyword evidence="2" id="KW-0596">Phosphopantetheine</keyword>
<dbReference type="Proteomes" id="UP000325787">
    <property type="component" value="Chromosome"/>
</dbReference>
<dbReference type="Pfam" id="PF14765">
    <property type="entry name" value="PS-DH"/>
    <property type="match status" value="1"/>
</dbReference>
<dbReference type="Gene3D" id="3.30.70.3290">
    <property type="match status" value="1"/>
</dbReference>
<dbReference type="Gene3D" id="3.40.366.10">
    <property type="entry name" value="Malonyl-Coenzyme A Acyl Carrier Protein, domain 2"/>
    <property type="match status" value="1"/>
</dbReference>
<dbReference type="PROSITE" id="PS52004">
    <property type="entry name" value="KS3_2"/>
    <property type="match status" value="1"/>
</dbReference>
<proteinExistence type="predicted"/>
<dbReference type="InterPro" id="IPR020841">
    <property type="entry name" value="PKS_Beta-ketoAc_synthase_dom"/>
</dbReference>
<dbReference type="SMART" id="SM00826">
    <property type="entry name" value="PKS_DH"/>
    <property type="match status" value="1"/>
</dbReference>
<dbReference type="CDD" id="cd08956">
    <property type="entry name" value="KR_3_FAS_SDR_x"/>
    <property type="match status" value="1"/>
</dbReference>
<evidence type="ECO:0000256" key="4">
    <source>
        <dbReference type="ARBA" id="ARBA00022679"/>
    </source>
</evidence>
<evidence type="ECO:0000256" key="7">
    <source>
        <dbReference type="ARBA" id="ARBA00023268"/>
    </source>
</evidence>
<dbReference type="Pfam" id="PF02801">
    <property type="entry name" value="Ketoacyl-synt_C"/>
    <property type="match status" value="1"/>
</dbReference>
<dbReference type="Pfam" id="PF21089">
    <property type="entry name" value="PKS_DH_N"/>
    <property type="match status" value="1"/>
</dbReference>
<dbReference type="Pfam" id="PF08990">
    <property type="entry name" value="Docking"/>
    <property type="match status" value="1"/>
</dbReference>
<dbReference type="Pfam" id="PF08659">
    <property type="entry name" value="KR"/>
    <property type="match status" value="1"/>
</dbReference>
<keyword evidence="7" id="KW-0511">Multifunctional enzyme</keyword>
<feature type="active site" description="Proton donor; for dehydratase activity" evidence="14">
    <location>
        <position position="1101"/>
    </location>
</feature>
<dbReference type="KEGG" id="ssyi:EKG83_19155"/>
<dbReference type="CDD" id="cd00833">
    <property type="entry name" value="PKS"/>
    <property type="match status" value="1"/>
</dbReference>
<evidence type="ECO:0000256" key="10">
    <source>
        <dbReference type="ARBA" id="ARBA00060158"/>
    </source>
</evidence>
<dbReference type="InterPro" id="IPR015083">
    <property type="entry name" value="NorB/c/GfsB-D-like_docking"/>
</dbReference>
<dbReference type="SMART" id="SM00822">
    <property type="entry name" value="PKS_KR"/>
    <property type="match status" value="1"/>
</dbReference>
<comment type="function">
    <text evidence="10">Involved in the biosynthesis of antibiotic erythromycin via the biosynthesis of its aglycone precursor, 6-deoxyerythronolide B (6-dEB).</text>
</comment>
<dbReference type="FunFam" id="1.10.1200.10:FF:000007">
    <property type="entry name" value="Probable polyketide synthase pks17"/>
    <property type="match status" value="1"/>
</dbReference>
<dbReference type="Pfam" id="PF22953">
    <property type="entry name" value="SpnB_Rossmann"/>
    <property type="match status" value="1"/>
</dbReference>
<dbReference type="InterPro" id="IPR016035">
    <property type="entry name" value="Acyl_Trfase/lysoPLipase"/>
</dbReference>
<dbReference type="InterPro" id="IPR049900">
    <property type="entry name" value="PKS_mFAS_DH"/>
</dbReference>
<keyword evidence="8" id="KW-0012">Acyltransferase</keyword>
<evidence type="ECO:0000313" key="19">
    <source>
        <dbReference type="Proteomes" id="UP000325787"/>
    </source>
</evidence>
<dbReference type="InterPro" id="IPR032821">
    <property type="entry name" value="PKS_assoc"/>
</dbReference>
<dbReference type="InterPro" id="IPR020806">
    <property type="entry name" value="PKS_PP-bd"/>
</dbReference>
<dbReference type="Pfam" id="PF16197">
    <property type="entry name" value="KAsynt_C_assoc"/>
    <property type="match status" value="1"/>
</dbReference>
<dbReference type="InterPro" id="IPR049552">
    <property type="entry name" value="PKS_DH_N"/>
</dbReference>
<name>A0A5Q0H012_SACSY</name>
<dbReference type="PANTHER" id="PTHR43775">
    <property type="entry name" value="FATTY ACID SYNTHASE"/>
    <property type="match status" value="1"/>
</dbReference>
<dbReference type="GO" id="GO:0033068">
    <property type="term" value="P:macrolide biosynthetic process"/>
    <property type="evidence" value="ECO:0007669"/>
    <property type="project" value="UniProtKB-ARBA"/>
</dbReference>
<sequence>MADDADDKVLEYLRRVTAELHRTKDRLRAAEHADREPVAVVAMACRFPGGATTPEALWELVGRGVDAVGPFPVDRGWDLDALLDPDPDRRGTSHVGEGGFLTDVAGFDAAFFGISPREALAVDPQQRLVLETGWELFERAGVDPHSVRGSRTGVFLGTNGQDYPELLRHAPDDVEGYAGIGNAASVFSGRLAYVLGLEGPALSVDTACSSSLVALHLAVQSLRRGECALAVAGGATVMATPAVFVEFSRQRGLAPDGRCKAFAAAADGTAWGEGVGLLLLERLSDARRNGHPVLAVVRGSAVNQDGASNGLTAPNGPSQERVIRAALDAAGLVPRDVDAVEAHGTGTTLGDPIEAQALLATYGQDREEPLWLGSVKSNLGHTQAAAGVAGVMKMVLAMRHGVLPRTLHVDEPTPHVDWSAGAVELLTERRGWPVVDRPRRAGVSSFGVSGTNAHVILESAEEVVVDQGPEPAVVPWVVSAKTAEALGEQAARLRDGCAAVRPVDAAHTLHAGRAALEHRAVVVGADRDELVAGLDALVRNEPAATVVTGVVGAVGKTVFVFPGQGSQWVGMGVGLLADNVVFAERFGECAAALAGLVDWSPHGALSDAALLGRVDVVQPLLWAVMVSLAAVWESFGVVPSAVVGHSQGEIAAACVSGALSLGDGARVVVLRSRAILALAGRGGMVSVGEAVGRVRDRIARWGGRVSVAAVNGPAVTVVSGEPEALDELVAVCEADGVRVRRVPVDYASHSAQVEAIAGEIRSVLASVRPRAGRVPLVSTLTGEITDGSGMDADYWYRNLRGTVEFQGAVETLTGRGHRLFVECSPHPVLVPGLGQDVVAVGTLRRDDGGPRRVLLSVAEAHVRGASVDWSVATAGGRHADLPTYGFQRRRYWPAPAHGAADLRAAGVDPAGHPLLGAAVEQADGGLLVTGALSPAAHPWLAQHTVNGIALLPGSVFLDLARHAGDLVGCSRVDELAIGVPLPVPAGGVRVRLTVGPADAAGARPLAVHARAADGTWTRHATGSLAPASGVEPEPVDWPPAGAEPVDLDGFHDRLAAAGVDCSPAFRGLRAVWRRGDDVFAEAELGQAERDDRFALHPALLDAATQATAAVDPTPRRPFLWSGFELHATGAAAVRVRLARLADDRLSLHVADETGAPVATAESLVSRPVEAPPTAPRAGALYAVDWVARDVDPASGSTGRWVVVGDDDLKVAAVLGAAGVRVDATADLAGAAAADGACASVTPAEGDPDPATAVRTTAGAVLRLVRDWLAEDRAAARLVVLTRGAVAVDGEVPDPVGAAVWGLVRSAQREHPGRFALLDLDDHDASARLLPAALAAGEPQAALRAGGLRVPELVRLPPPGGAAERAVRGPVLVTGAADGLGGLVARHLVTAHEVRSLLFASRRGPAAPGADRLRDDLVAAGADVEVVAVDVADRDALAALVARRPPRLVVHTAAVLADGIVTGIDDDRFDRVLRPKADAALALDEVVGDAELVLFSSASGTLGGPGMANYAAANAFLDAFAARRDASGRPTRALGWGLWAPVGGMTGRLDRGAVERMVRAGVAPLSPEDGLALFDAALAEPDRPAVLPLRLDGAPRGAAEDVAPLLARFVRAPVRRAAARTAGADPLAGLAALAEPVRTAAVLDLVRGHAAAVLGHRGAAAVPPDQPLRELGLDSLTAVELRNRLAAATGLRLPATLAFDHPTATAAAAFVRDALLGTAPSGARAVLDHVDRLAAALGTARLDAGELADVTARLRALAAEWAPAAEPAGVSVAAATDDELFAYLDRKLTDDPTGMQ</sequence>
<evidence type="ECO:0000256" key="6">
    <source>
        <dbReference type="ARBA" id="ARBA00023194"/>
    </source>
</evidence>
<evidence type="ECO:0000256" key="2">
    <source>
        <dbReference type="ARBA" id="ARBA00022450"/>
    </source>
</evidence>
<dbReference type="SMART" id="SM00827">
    <property type="entry name" value="PKS_AT"/>
    <property type="match status" value="1"/>
</dbReference>
<dbReference type="SUPFAM" id="SSF51735">
    <property type="entry name" value="NAD(P)-binding Rossmann-fold domains"/>
    <property type="match status" value="2"/>
</dbReference>
<dbReference type="SUPFAM" id="SSF55048">
    <property type="entry name" value="Probable ACP-binding domain of malonyl-CoA ACP transacylase"/>
    <property type="match status" value="1"/>
</dbReference>
<evidence type="ECO:0000256" key="1">
    <source>
        <dbReference type="ARBA" id="ARBA00001957"/>
    </source>
</evidence>
<evidence type="ECO:0000313" key="18">
    <source>
        <dbReference type="EMBL" id="QFZ19275.1"/>
    </source>
</evidence>
<reference evidence="19" key="1">
    <citation type="journal article" date="2021" name="Curr. Microbiol.">
        <title>Complete genome of nocamycin-producing strain Saccharothrix syringae NRRL B-16468 reveals the biosynthetic potential for secondary metabolites.</title>
        <authorList>
            <person name="Mo X."/>
            <person name="Yang S."/>
        </authorList>
    </citation>
    <scope>NUCLEOTIDE SEQUENCE [LARGE SCALE GENOMIC DNA]</scope>
    <source>
        <strain evidence="19">ATCC 51364 / DSM 43886 / JCM 6844 / KCTC 9398 / NBRC 14523 / NRRL B-16468 / INA 2240</strain>
    </source>
</reference>
<accession>A0A5Q0H012</accession>
<keyword evidence="4" id="KW-0808">Transferase</keyword>
<dbReference type="InterPro" id="IPR036291">
    <property type="entry name" value="NAD(P)-bd_dom_sf"/>
</dbReference>